<dbReference type="InterPro" id="IPR041633">
    <property type="entry name" value="Polbeta"/>
</dbReference>
<dbReference type="InterPro" id="IPR043519">
    <property type="entry name" value="NT_sf"/>
</dbReference>
<comment type="caution">
    <text evidence="5">The sequence shown here is derived from an EMBL/GenBank/DDBJ whole genome shotgun (WGS) entry which is preliminary data.</text>
</comment>
<evidence type="ECO:0000256" key="2">
    <source>
        <dbReference type="ARBA" id="ARBA00047518"/>
    </source>
</evidence>
<evidence type="ECO:0000259" key="4">
    <source>
        <dbReference type="Pfam" id="PF18765"/>
    </source>
</evidence>
<dbReference type="SUPFAM" id="SSF81301">
    <property type="entry name" value="Nucleotidyltransferase"/>
    <property type="match status" value="1"/>
</dbReference>
<name>A0A7J4TIM2_9EURY</name>
<dbReference type="Pfam" id="PF18765">
    <property type="entry name" value="Polbeta"/>
    <property type="match status" value="1"/>
</dbReference>
<evidence type="ECO:0000256" key="1">
    <source>
        <dbReference type="ARBA" id="ARBA00034531"/>
    </source>
</evidence>
<dbReference type="Gene3D" id="3.30.460.10">
    <property type="entry name" value="Beta Polymerase, domain 2"/>
    <property type="match status" value="1"/>
</dbReference>
<feature type="domain" description="Polymerase beta nucleotidyltransferase" evidence="4">
    <location>
        <begin position="12"/>
        <end position="90"/>
    </location>
</feature>
<dbReference type="GO" id="GO:0070733">
    <property type="term" value="F:AMPylase activity"/>
    <property type="evidence" value="ECO:0007669"/>
    <property type="project" value="UniProtKB-EC"/>
</dbReference>
<dbReference type="AlphaFoldDB" id="A0A7J4TIM2"/>
<evidence type="ECO:0000256" key="3">
    <source>
        <dbReference type="ARBA" id="ARBA00048696"/>
    </source>
</evidence>
<organism evidence="5 6">
    <name type="scientific">Methanobacterium subterraneum</name>
    <dbReference type="NCBI Taxonomy" id="59277"/>
    <lineage>
        <taxon>Archaea</taxon>
        <taxon>Methanobacteriati</taxon>
        <taxon>Methanobacteriota</taxon>
        <taxon>Methanomada group</taxon>
        <taxon>Methanobacteria</taxon>
        <taxon>Methanobacteriales</taxon>
        <taxon>Methanobacteriaceae</taxon>
        <taxon>Methanobacterium</taxon>
    </lineage>
</organism>
<gene>
    <name evidence="5" type="ORF">HA271_05500</name>
</gene>
<protein>
    <recommendedName>
        <fullName evidence="1">protein adenylyltransferase</fullName>
        <ecNumber evidence="1">2.7.7.108</ecNumber>
    </recommendedName>
</protein>
<sequence length="126" mass="14988">MIYKEIETILKQLETRMEKDPDILAVILYGSYARGEKARDVDLCLVLFPDKLEKSLDKRIEYSYYDQIDVQVFQDLPLYIRPRVIKEGIVRQVKDEDLLYDIAIETAREFELYRPKYELYLGSIGK</sequence>
<comment type="catalytic activity">
    <reaction evidence="2">
        <text>O-(5'-adenylyl)-L-tyrosyl-[protein] + ATP = O-[5'-(adenylyl-(5'-&gt;3')-adenylyl)]-L-tyrosyl-[protein] + diphosphate</text>
        <dbReference type="Rhea" id="RHEA:66528"/>
        <dbReference type="Rhea" id="RHEA-COMP:13846"/>
        <dbReference type="Rhea" id="RHEA-COMP:17046"/>
        <dbReference type="ChEBI" id="CHEBI:30616"/>
        <dbReference type="ChEBI" id="CHEBI:33019"/>
        <dbReference type="ChEBI" id="CHEBI:83624"/>
        <dbReference type="ChEBI" id="CHEBI:167160"/>
    </reaction>
</comment>
<dbReference type="CDD" id="cd05403">
    <property type="entry name" value="NT_KNTase_like"/>
    <property type="match status" value="1"/>
</dbReference>
<dbReference type="EMBL" id="DUHE01000154">
    <property type="protein sequence ID" value="HII84285.1"/>
    <property type="molecule type" value="Genomic_DNA"/>
</dbReference>
<reference evidence="6" key="1">
    <citation type="journal article" date="2020" name="bioRxiv">
        <title>A rank-normalized archaeal taxonomy based on genome phylogeny resolves widespread incomplete and uneven classifications.</title>
        <authorList>
            <person name="Rinke C."/>
            <person name="Chuvochina M."/>
            <person name="Mussig A.J."/>
            <person name="Chaumeil P.-A."/>
            <person name="Waite D.W."/>
            <person name="Whitman W.B."/>
            <person name="Parks D.H."/>
            <person name="Hugenholtz P."/>
        </authorList>
    </citation>
    <scope>NUCLEOTIDE SEQUENCE [LARGE SCALE GENOMIC DNA]</scope>
</reference>
<evidence type="ECO:0000313" key="6">
    <source>
        <dbReference type="Proteomes" id="UP000586031"/>
    </source>
</evidence>
<accession>A0A7J4TIM2</accession>
<dbReference type="Proteomes" id="UP000586031">
    <property type="component" value="Unassembled WGS sequence"/>
</dbReference>
<comment type="catalytic activity">
    <reaction evidence="3">
        <text>L-tyrosyl-[protein] + ATP = O-(5'-adenylyl)-L-tyrosyl-[protein] + diphosphate</text>
        <dbReference type="Rhea" id="RHEA:54288"/>
        <dbReference type="Rhea" id="RHEA-COMP:10136"/>
        <dbReference type="Rhea" id="RHEA-COMP:13846"/>
        <dbReference type="ChEBI" id="CHEBI:30616"/>
        <dbReference type="ChEBI" id="CHEBI:33019"/>
        <dbReference type="ChEBI" id="CHEBI:46858"/>
        <dbReference type="ChEBI" id="CHEBI:83624"/>
        <dbReference type="EC" id="2.7.7.108"/>
    </reaction>
</comment>
<evidence type="ECO:0000313" key="5">
    <source>
        <dbReference type="EMBL" id="HII84285.1"/>
    </source>
</evidence>
<proteinExistence type="predicted"/>
<keyword evidence="5" id="KW-0808">Transferase</keyword>
<dbReference type="EC" id="2.7.7.108" evidence="1"/>